<keyword evidence="3" id="KW-1185">Reference proteome</keyword>
<feature type="domain" description="Bifunctional inhibitor/plant lipid transfer protein/seed storage helical" evidence="2">
    <location>
        <begin position="12"/>
        <end position="105"/>
    </location>
</feature>
<dbReference type="Proteomes" id="UP000504607">
    <property type="component" value="Chromosome 5"/>
</dbReference>
<dbReference type="Gene3D" id="1.10.110.10">
    <property type="entry name" value="Plant lipid-transfer and hydrophobic proteins"/>
    <property type="match status" value="1"/>
</dbReference>
<feature type="chain" id="PRO_5027096708" evidence="1">
    <location>
        <begin position="28"/>
        <end position="123"/>
    </location>
</feature>
<evidence type="ECO:0000313" key="3">
    <source>
        <dbReference type="Proteomes" id="UP000504607"/>
    </source>
</evidence>
<dbReference type="RefSeq" id="XP_010922194.1">
    <property type="nucleotide sequence ID" value="XM_010923892.1"/>
</dbReference>
<dbReference type="InterPro" id="IPR036312">
    <property type="entry name" value="Bifun_inhib/LTP/seed_sf"/>
</dbReference>
<protein>
    <submittedName>
        <fullName evidence="4">Uncharacterized protein LOC105045560</fullName>
    </submittedName>
</protein>
<dbReference type="KEGG" id="egu:105045560"/>
<dbReference type="InterPro" id="IPR044741">
    <property type="entry name" value="NsLTP-like"/>
</dbReference>
<dbReference type="PANTHER" id="PTHR33286">
    <property type="entry name" value="BIFUNCTIONAL INHIBITOR/LIPID-TRANSFER PROTEIN/SEED STORAGE 2S ALBUMIN SUPERFAMILY PROTEIN"/>
    <property type="match status" value="1"/>
</dbReference>
<reference evidence="4" key="1">
    <citation type="submission" date="2025-08" db="UniProtKB">
        <authorList>
            <consortium name="RefSeq"/>
        </authorList>
    </citation>
    <scope>IDENTIFICATION</scope>
</reference>
<evidence type="ECO:0000256" key="1">
    <source>
        <dbReference type="SAM" id="SignalP"/>
    </source>
</evidence>
<dbReference type="PANTHER" id="PTHR33286:SF1">
    <property type="entry name" value="OS01G0800600 PROTEIN"/>
    <property type="match status" value="1"/>
</dbReference>
<name>A0A6I9R7S9_ELAGV</name>
<dbReference type="OrthoDB" id="678486at2759"/>
<dbReference type="AlphaFoldDB" id="A0A6I9R7S9"/>
<feature type="signal peptide" evidence="1">
    <location>
        <begin position="1"/>
        <end position="27"/>
    </location>
</feature>
<evidence type="ECO:0000259" key="2">
    <source>
        <dbReference type="Pfam" id="PF14368"/>
    </source>
</evidence>
<dbReference type="Pfam" id="PF14368">
    <property type="entry name" value="LTP_2"/>
    <property type="match status" value="1"/>
</dbReference>
<keyword evidence="1" id="KW-0732">Signal</keyword>
<evidence type="ECO:0000313" key="4">
    <source>
        <dbReference type="RefSeq" id="XP_010922194.1"/>
    </source>
</evidence>
<accession>A0A6I9R7S9</accession>
<dbReference type="InterPro" id="IPR016140">
    <property type="entry name" value="Bifunc_inhib/LTP/seed_store"/>
</dbReference>
<dbReference type="CDD" id="cd04660">
    <property type="entry name" value="nsLTP_like"/>
    <property type="match status" value="1"/>
</dbReference>
<sequence length="123" mass="13278">MVKNSMLGLVLALAFAIAGSLLSGARAEGGCQQDYNALVQQCSAYVRKTGPFVPPSTQCCSVIQHADIPCVCKYITPEVEKLISMKKVVYIMEQCGRPLKHGSKCGSYIVPWDGVTFKQSSMA</sequence>
<dbReference type="InParanoid" id="A0A6I9R7S9"/>
<organism evidence="3 4">
    <name type="scientific">Elaeis guineensis var. tenera</name>
    <name type="common">Oil palm</name>
    <dbReference type="NCBI Taxonomy" id="51953"/>
    <lineage>
        <taxon>Eukaryota</taxon>
        <taxon>Viridiplantae</taxon>
        <taxon>Streptophyta</taxon>
        <taxon>Embryophyta</taxon>
        <taxon>Tracheophyta</taxon>
        <taxon>Spermatophyta</taxon>
        <taxon>Magnoliopsida</taxon>
        <taxon>Liliopsida</taxon>
        <taxon>Arecaceae</taxon>
        <taxon>Arecoideae</taxon>
        <taxon>Cocoseae</taxon>
        <taxon>Elaeidinae</taxon>
        <taxon>Elaeis</taxon>
    </lineage>
</organism>
<gene>
    <name evidence="4" type="primary">LOC105045560</name>
</gene>
<dbReference type="FunCoup" id="A0A6I9R7S9">
    <property type="interactions" value="2440"/>
</dbReference>
<dbReference type="SUPFAM" id="SSF47699">
    <property type="entry name" value="Bifunctional inhibitor/lipid-transfer protein/seed storage 2S albumin"/>
    <property type="match status" value="1"/>
</dbReference>
<proteinExistence type="predicted"/>
<dbReference type="GeneID" id="105045560"/>